<evidence type="ECO:0000313" key="3">
    <source>
        <dbReference type="Proteomes" id="UP000011135"/>
    </source>
</evidence>
<proteinExistence type="predicted"/>
<protein>
    <submittedName>
        <fullName evidence="2">Uncharacterized protein</fullName>
    </submittedName>
</protein>
<reference evidence="2 3" key="1">
    <citation type="submission" date="2012-12" db="EMBL/GenBank/DDBJ databases">
        <title>Genome assembly of Fulvivirga imtechensis AK7.</title>
        <authorList>
            <person name="Nupur N."/>
            <person name="Khatri I."/>
            <person name="Kumar R."/>
            <person name="Subramanian S."/>
            <person name="Pinnaka A."/>
        </authorList>
    </citation>
    <scope>NUCLEOTIDE SEQUENCE [LARGE SCALE GENOMIC DNA]</scope>
    <source>
        <strain evidence="2 3">AK7</strain>
    </source>
</reference>
<evidence type="ECO:0000256" key="1">
    <source>
        <dbReference type="SAM" id="MobiDB-lite"/>
    </source>
</evidence>
<dbReference type="EMBL" id="AMZN01000003">
    <property type="protein sequence ID" value="ELR73695.1"/>
    <property type="molecule type" value="Genomic_DNA"/>
</dbReference>
<feature type="compositionally biased region" description="Basic and acidic residues" evidence="1">
    <location>
        <begin position="1"/>
        <end position="11"/>
    </location>
</feature>
<name>L8JY46_9BACT</name>
<organism evidence="2 3">
    <name type="scientific">Fulvivirga imtechensis AK7</name>
    <dbReference type="NCBI Taxonomy" id="1237149"/>
    <lineage>
        <taxon>Bacteria</taxon>
        <taxon>Pseudomonadati</taxon>
        <taxon>Bacteroidota</taxon>
        <taxon>Cytophagia</taxon>
        <taxon>Cytophagales</taxon>
        <taxon>Fulvivirgaceae</taxon>
        <taxon>Fulvivirga</taxon>
    </lineage>
</organism>
<dbReference type="Proteomes" id="UP000011135">
    <property type="component" value="Unassembled WGS sequence"/>
</dbReference>
<accession>L8JY46</accession>
<dbReference type="AlphaFoldDB" id="L8JY46"/>
<feature type="region of interest" description="Disordered" evidence="1">
    <location>
        <begin position="1"/>
        <end position="20"/>
    </location>
</feature>
<sequence length="424" mass="49049">MKAYKDKKETSPSHSRAISAGIRQIKNGHCTIPTGPEVAQMKKLQELAEHSSEVRQLKAARKLADDYSESMELAQLTKIANLHPTKHRASTVGNSQSAATVQLFKDKKSGQTSPIIWNNIREIDLMNIYNMVISGNYEFEDKEELEFYKKMDELGMSFDKKDDDKFSEFDGNQLDPNQQELFDYMNETLSNKVNQRDGKKLPGRTVQGDMLEWTTSTFTNDIDINEVNANEYAMNMAGIDHLQDNHKFSFIQDKLHLSPHTANTDTYRKHYENRHKMSAKLLAEIDKNGLKAQKIMSMFQDAISNNAWLHKDYLQKLVNIVDNHREEYKKALNSFTTNTLPSLVDDDNLIRELGDRIAFTVPSDIWEALYQLYEKGVVPKEEMYSYIRLDMSTSDFIKVFDLLSDYANPYNEQRTKDEDEDWSE</sequence>
<evidence type="ECO:0000313" key="2">
    <source>
        <dbReference type="EMBL" id="ELR73695.1"/>
    </source>
</evidence>
<comment type="caution">
    <text evidence="2">The sequence shown here is derived from an EMBL/GenBank/DDBJ whole genome shotgun (WGS) entry which is preliminary data.</text>
</comment>
<gene>
    <name evidence="2" type="ORF">C900_02099</name>
</gene>
<dbReference type="RefSeq" id="WP_009577718.1">
    <property type="nucleotide sequence ID" value="NZ_AMZN01000003.1"/>
</dbReference>
<keyword evidence="3" id="KW-1185">Reference proteome</keyword>